<evidence type="ECO:0000256" key="4">
    <source>
        <dbReference type="ARBA" id="ARBA00039977"/>
    </source>
</evidence>
<proteinExistence type="inferred from homology"/>
<dbReference type="InterPro" id="IPR012678">
    <property type="entry name" value="Ribosomal_uL23/eL15/eS24_sf"/>
</dbReference>
<name>A0AA38FWJ2_TAXCH</name>
<protein>
    <recommendedName>
        <fullName evidence="4">Large ribosomal subunit protein uL23m</fullName>
    </recommendedName>
</protein>
<reference evidence="6 7" key="1">
    <citation type="journal article" date="2021" name="Nat. Plants">
        <title>The Taxus genome provides insights into paclitaxel biosynthesis.</title>
        <authorList>
            <person name="Xiong X."/>
            <person name="Gou J."/>
            <person name="Liao Q."/>
            <person name="Li Y."/>
            <person name="Zhou Q."/>
            <person name="Bi G."/>
            <person name="Li C."/>
            <person name="Du R."/>
            <person name="Wang X."/>
            <person name="Sun T."/>
            <person name="Guo L."/>
            <person name="Liang H."/>
            <person name="Lu P."/>
            <person name="Wu Y."/>
            <person name="Zhang Z."/>
            <person name="Ro D.K."/>
            <person name="Shang Y."/>
            <person name="Huang S."/>
            <person name="Yan J."/>
        </authorList>
    </citation>
    <scope>NUCLEOTIDE SEQUENCE [LARGE SCALE GENOMIC DNA]</scope>
    <source>
        <strain evidence="6">Ta-2019</strain>
    </source>
</reference>
<accession>A0AA38FWJ2</accession>
<feature type="compositionally biased region" description="Basic and acidic residues" evidence="5">
    <location>
        <begin position="114"/>
        <end position="123"/>
    </location>
</feature>
<dbReference type="FunFam" id="3.30.70.330:FF:000436">
    <property type="entry name" value="50S ribosomal protein L23"/>
    <property type="match status" value="1"/>
</dbReference>
<feature type="region of interest" description="Disordered" evidence="5">
    <location>
        <begin position="114"/>
        <end position="163"/>
    </location>
</feature>
<evidence type="ECO:0000313" key="7">
    <source>
        <dbReference type="Proteomes" id="UP000824469"/>
    </source>
</evidence>
<keyword evidence="2" id="KW-0689">Ribosomal protein</keyword>
<dbReference type="GO" id="GO:0005762">
    <property type="term" value="C:mitochondrial large ribosomal subunit"/>
    <property type="evidence" value="ECO:0007669"/>
    <property type="project" value="TreeGrafter"/>
</dbReference>
<comment type="caution">
    <text evidence="6">The sequence shown here is derived from an EMBL/GenBank/DDBJ whole genome shotgun (WGS) entry which is preliminary data.</text>
</comment>
<dbReference type="GO" id="GO:0003735">
    <property type="term" value="F:structural constituent of ribosome"/>
    <property type="evidence" value="ECO:0007669"/>
    <property type="project" value="InterPro"/>
</dbReference>
<dbReference type="Proteomes" id="UP000824469">
    <property type="component" value="Unassembled WGS sequence"/>
</dbReference>
<dbReference type="AlphaFoldDB" id="A0AA38FWJ2"/>
<keyword evidence="3" id="KW-0687">Ribonucleoprotein</keyword>
<dbReference type="Pfam" id="PF00276">
    <property type="entry name" value="Ribosomal_L23"/>
    <property type="match status" value="1"/>
</dbReference>
<dbReference type="Gene3D" id="3.30.70.330">
    <property type="match status" value="1"/>
</dbReference>
<sequence>FLFIREMASSLRRRVIHFANLPLKLVMPSSLENIKEIAFKTIPCASKIEIKRILESLYGFEVEKVQTLNMQGKQKRRGGIVYYKPDYKKAYVTLKNPISLPPNLFPINTLQEEKEARKQREEGNVDMNMKPTHWLDDDKFKPEPEKAKPGKSLKPWHSKLAWR</sequence>
<gene>
    <name evidence="6" type="ORF">KI387_025804</name>
</gene>
<dbReference type="InterPro" id="IPR012677">
    <property type="entry name" value="Nucleotide-bd_a/b_plait_sf"/>
</dbReference>
<dbReference type="OMA" id="SKFPWTS"/>
<evidence type="ECO:0000256" key="2">
    <source>
        <dbReference type="ARBA" id="ARBA00022980"/>
    </source>
</evidence>
<dbReference type="PANTHER" id="PTHR12059:SF5">
    <property type="entry name" value="LARGE RIBOSOMAL SUBUNIT PROTEIN UL23M"/>
    <property type="match status" value="1"/>
</dbReference>
<feature type="non-terminal residue" evidence="6">
    <location>
        <position position="1"/>
    </location>
</feature>
<dbReference type="PANTHER" id="PTHR12059">
    <property type="entry name" value="RIBOSOMAL PROTEIN L23-RELATED"/>
    <property type="match status" value="1"/>
</dbReference>
<evidence type="ECO:0000313" key="6">
    <source>
        <dbReference type="EMBL" id="KAH9310769.1"/>
    </source>
</evidence>
<organism evidence="6 7">
    <name type="scientific">Taxus chinensis</name>
    <name type="common">Chinese yew</name>
    <name type="synonym">Taxus wallichiana var. chinensis</name>
    <dbReference type="NCBI Taxonomy" id="29808"/>
    <lineage>
        <taxon>Eukaryota</taxon>
        <taxon>Viridiplantae</taxon>
        <taxon>Streptophyta</taxon>
        <taxon>Embryophyta</taxon>
        <taxon>Tracheophyta</taxon>
        <taxon>Spermatophyta</taxon>
        <taxon>Pinopsida</taxon>
        <taxon>Pinidae</taxon>
        <taxon>Conifers II</taxon>
        <taxon>Cupressales</taxon>
        <taxon>Taxaceae</taxon>
        <taxon>Taxus</taxon>
    </lineage>
</organism>
<dbReference type="SUPFAM" id="SSF54189">
    <property type="entry name" value="Ribosomal proteins S24e, L23 and L15e"/>
    <property type="match status" value="1"/>
</dbReference>
<dbReference type="GO" id="GO:0032543">
    <property type="term" value="P:mitochondrial translation"/>
    <property type="evidence" value="ECO:0007669"/>
    <property type="project" value="TreeGrafter"/>
</dbReference>
<keyword evidence="7" id="KW-1185">Reference proteome</keyword>
<dbReference type="EMBL" id="JAHRHJ020000006">
    <property type="protein sequence ID" value="KAH9310769.1"/>
    <property type="molecule type" value="Genomic_DNA"/>
</dbReference>
<comment type="similarity">
    <text evidence="1">Belongs to the universal ribosomal protein uL23 family.</text>
</comment>
<evidence type="ECO:0000256" key="5">
    <source>
        <dbReference type="SAM" id="MobiDB-lite"/>
    </source>
</evidence>
<evidence type="ECO:0000256" key="1">
    <source>
        <dbReference type="ARBA" id="ARBA00006700"/>
    </source>
</evidence>
<feature type="compositionally biased region" description="Basic residues" evidence="5">
    <location>
        <begin position="149"/>
        <end position="163"/>
    </location>
</feature>
<dbReference type="InterPro" id="IPR013025">
    <property type="entry name" value="Ribosomal_uL23-like"/>
</dbReference>
<evidence type="ECO:0000256" key="3">
    <source>
        <dbReference type="ARBA" id="ARBA00023274"/>
    </source>
</evidence>
<feature type="compositionally biased region" description="Basic and acidic residues" evidence="5">
    <location>
        <begin position="133"/>
        <end position="148"/>
    </location>
</feature>